<dbReference type="Proteomes" id="UP001610335">
    <property type="component" value="Unassembled WGS sequence"/>
</dbReference>
<protein>
    <submittedName>
        <fullName evidence="2">Uncharacterized protein</fullName>
    </submittedName>
</protein>
<feature type="compositionally biased region" description="Acidic residues" evidence="1">
    <location>
        <begin position="424"/>
        <end position="468"/>
    </location>
</feature>
<dbReference type="EMBL" id="JBFXLS010000046">
    <property type="protein sequence ID" value="KAL2824128.1"/>
    <property type="molecule type" value="Genomic_DNA"/>
</dbReference>
<keyword evidence="3" id="KW-1185">Reference proteome</keyword>
<evidence type="ECO:0000313" key="2">
    <source>
        <dbReference type="EMBL" id="KAL2824128.1"/>
    </source>
</evidence>
<feature type="region of interest" description="Disordered" evidence="1">
    <location>
        <begin position="169"/>
        <end position="190"/>
    </location>
</feature>
<feature type="compositionally biased region" description="Low complexity" evidence="1">
    <location>
        <begin position="1"/>
        <end position="12"/>
    </location>
</feature>
<name>A0ABR4IB90_9EURO</name>
<accession>A0ABR4IB90</accession>
<feature type="region of interest" description="Disordered" evidence="1">
    <location>
        <begin position="360"/>
        <end position="397"/>
    </location>
</feature>
<feature type="region of interest" description="Disordered" evidence="1">
    <location>
        <begin position="656"/>
        <end position="681"/>
    </location>
</feature>
<evidence type="ECO:0000256" key="1">
    <source>
        <dbReference type="SAM" id="MobiDB-lite"/>
    </source>
</evidence>
<proteinExistence type="predicted"/>
<feature type="compositionally biased region" description="Polar residues" evidence="1">
    <location>
        <begin position="475"/>
        <end position="498"/>
    </location>
</feature>
<feature type="region of interest" description="Disordered" evidence="1">
    <location>
        <begin position="252"/>
        <end position="292"/>
    </location>
</feature>
<feature type="region of interest" description="Disordered" evidence="1">
    <location>
        <begin position="1"/>
        <end position="82"/>
    </location>
</feature>
<dbReference type="PANTHER" id="PTHR42041:SF1">
    <property type="entry name" value="DNA ENDONUCLEASE ACTIVATOR CTP1 C-TERMINAL DOMAIN-CONTAINING PROTEIN"/>
    <property type="match status" value="1"/>
</dbReference>
<reference evidence="2 3" key="1">
    <citation type="submission" date="2024-07" db="EMBL/GenBank/DDBJ databases">
        <title>Section-level genome sequencing and comparative genomics of Aspergillus sections Usti and Cavernicolus.</title>
        <authorList>
            <consortium name="Lawrence Berkeley National Laboratory"/>
            <person name="Nybo J.L."/>
            <person name="Vesth T.C."/>
            <person name="Theobald S."/>
            <person name="Frisvad J.C."/>
            <person name="Larsen T.O."/>
            <person name="Kjaerboelling I."/>
            <person name="Rothschild-Mancinelli K."/>
            <person name="Lyhne E.K."/>
            <person name="Kogle M.E."/>
            <person name="Barry K."/>
            <person name="Clum A."/>
            <person name="Na H."/>
            <person name="Ledsgaard L."/>
            <person name="Lin J."/>
            <person name="Lipzen A."/>
            <person name="Kuo A."/>
            <person name="Riley R."/>
            <person name="Mondo S."/>
            <person name="LaButti K."/>
            <person name="Haridas S."/>
            <person name="Pangalinan J."/>
            <person name="Salamov A.A."/>
            <person name="Simmons B.A."/>
            <person name="Magnuson J.K."/>
            <person name="Chen J."/>
            <person name="Drula E."/>
            <person name="Henrissat B."/>
            <person name="Wiebenga A."/>
            <person name="Lubbers R.J."/>
            <person name="Gomes A.C."/>
            <person name="Makela M.R."/>
            <person name="Stajich J."/>
            <person name="Grigoriev I.V."/>
            <person name="Mortensen U.H."/>
            <person name="De vries R.P."/>
            <person name="Baker S.E."/>
            <person name="Andersen M.R."/>
        </authorList>
    </citation>
    <scope>NUCLEOTIDE SEQUENCE [LARGE SCALE GENOMIC DNA]</scope>
    <source>
        <strain evidence="2 3">CBS 600.67</strain>
    </source>
</reference>
<evidence type="ECO:0000313" key="3">
    <source>
        <dbReference type="Proteomes" id="UP001610335"/>
    </source>
</evidence>
<sequence>MDSPSSTRSSPSKALNPLSPERMNQQASSNSPSSLSDALRHQRKPHHRGISDVQSKVAFLNNLSRGGSPGAGAGSTSAGGAAALQRAILGREEAETALSHVSSQLSDAQSRERRISERLESLLEELQTAKERKAHERIVFEKEIRKARKEAFRAGSILVKTQEELKHTRAEAKGLKDEVESEREAKENAKQEAFERAYTIAGLTEELEELKGRLRTAEATNDAITLQRAREQELKRQDIGRMSLAEGDLSLIMTPSPRKPKRPADDTDDDFWTSTDPAVNHDTPSKRPRLSDIAPPLDGYYYPTPESIEELVEYMEANLKYERQARRKAEELVEFCKVSCMFEACDCRIREREENAARAKKLAAQQKSQEQLEEHEHKNREIACGEKNAPRDAIQGPLETDVREEEVQEAEVQGKEAQKEFLEELQEEQVQEGRVEEEEVEEEEVEEEEVEEEEVEEEEVEEEEEEVAEPLITFSPVTGTFRSIPSPTRQSPQKQAQNPVPLDLQPSAPRSQSELEAQPEFVSSVPKYESHPRETASKAIPQSEAYSRDLTPAAHDPPMTAEVQRQMEHPNMGTVEHANEIHNVKRIPLRTGDEASNSFAGVPGTPISREQALAQIRARRGRTSAIKRSVSANDAGFRAGGLHVTPVRAARRIPAVQHSDPQGDGVMRNRRDMSAPLRMFR</sequence>
<comment type="caution">
    <text evidence="2">The sequence shown here is derived from an EMBL/GenBank/DDBJ whole genome shotgun (WGS) entry which is preliminary data.</text>
</comment>
<organism evidence="2 3">
    <name type="scientific">Aspergillus cavernicola</name>
    <dbReference type="NCBI Taxonomy" id="176166"/>
    <lineage>
        <taxon>Eukaryota</taxon>
        <taxon>Fungi</taxon>
        <taxon>Dikarya</taxon>
        <taxon>Ascomycota</taxon>
        <taxon>Pezizomycotina</taxon>
        <taxon>Eurotiomycetes</taxon>
        <taxon>Eurotiomycetidae</taxon>
        <taxon>Eurotiales</taxon>
        <taxon>Aspergillaceae</taxon>
        <taxon>Aspergillus</taxon>
        <taxon>Aspergillus subgen. Nidulantes</taxon>
    </lineage>
</organism>
<dbReference type="PANTHER" id="PTHR42041">
    <property type="entry name" value="DNA ENDONUCLEASE ACTIVATOR CTP1 C-TERMINAL DOMAIN-CONTAINING PROTEIN"/>
    <property type="match status" value="1"/>
</dbReference>
<feature type="compositionally biased region" description="Basic and acidic residues" evidence="1">
    <location>
        <begin position="370"/>
        <end position="390"/>
    </location>
</feature>
<gene>
    <name evidence="2" type="ORF">BDW59DRAFT_147875</name>
</gene>
<feature type="region of interest" description="Disordered" evidence="1">
    <location>
        <begin position="424"/>
        <end position="556"/>
    </location>
</feature>